<dbReference type="Gene3D" id="3.40.50.1000">
    <property type="entry name" value="HAD superfamily/HAD-like"/>
    <property type="match status" value="1"/>
</dbReference>
<dbReference type="EMBL" id="HE806316">
    <property type="protein sequence ID" value="CCH58154.1"/>
    <property type="molecule type" value="Genomic_DNA"/>
</dbReference>
<dbReference type="SUPFAM" id="SSF56784">
    <property type="entry name" value="HAD-like"/>
    <property type="match status" value="1"/>
</dbReference>
<keyword evidence="2" id="KW-1185">Reference proteome</keyword>
<evidence type="ECO:0008006" key="3">
    <source>
        <dbReference type="Google" id="ProtNLM"/>
    </source>
</evidence>
<dbReference type="InParanoid" id="I2GVK2"/>
<organism evidence="1 2">
    <name type="scientific">Henningerozyma blattae (strain ATCC 34711 / CBS 6284 / DSM 70876 / NBRC 10599 / NRRL Y-10934 / UCD 77-7)</name>
    <name type="common">Yeast</name>
    <name type="synonym">Tetrapisispora blattae</name>
    <dbReference type="NCBI Taxonomy" id="1071380"/>
    <lineage>
        <taxon>Eukaryota</taxon>
        <taxon>Fungi</taxon>
        <taxon>Dikarya</taxon>
        <taxon>Ascomycota</taxon>
        <taxon>Saccharomycotina</taxon>
        <taxon>Saccharomycetes</taxon>
        <taxon>Saccharomycetales</taxon>
        <taxon>Saccharomycetaceae</taxon>
        <taxon>Henningerozyma</taxon>
    </lineage>
</organism>
<dbReference type="Pfam" id="PF09419">
    <property type="entry name" value="PGP_phosphatase"/>
    <property type="match status" value="1"/>
</dbReference>
<dbReference type="GO" id="GO:0008962">
    <property type="term" value="F:phosphatidylglycerophosphatase activity"/>
    <property type="evidence" value="ECO:0007669"/>
    <property type="project" value="EnsemblFungi"/>
</dbReference>
<dbReference type="STRING" id="1071380.I2GVK2"/>
<reference evidence="1 2" key="1">
    <citation type="journal article" date="2011" name="Proc. Natl. Acad. Sci. U.S.A.">
        <title>Evolutionary erosion of yeast sex chromosomes by mating-type switching accidents.</title>
        <authorList>
            <person name="Gordon J.L."/>
            <person name="Armisen D."/>
            <person name="Proux-Wera E."/>
            <person name="Oheigeartaigh S.S."/>
            <person name="Byrne K.P."/>
            <person name="Wolfe K.H."/>
        </authorList>
    </citation>
    <scope>NUCLEOTIDE SEQUENCE [LARGE SCALE GENOMIC DNA]</scope>
    <source>
        <strain evidence="2">ATCC 34711 / CBS 6284 / DSM 70876 / NBRC 10599 / NRRL Y-10934 / UCD 77-7</strain>
    </source>
</reference>
<dbReference type="InterPro" id="IPR036412">
    <property type="entry name" value="HAD-like_sf"/>
</dbReference>
<dbReference type="GO" id="GO:0031314">
    <property type="term" value="C:extrinsic component of mitochondrial inner membrane"/>
    <property type="evidence" value="ECO:0007669"/>
    <property type="project" value="EnsemblFungi"/>
</dbReference>
<dbReference type="InterPro" id="IPR023214">
    <property type="entry name" value="HAD_sf"/>
</dbReference>
<dbReference type="Proteomes" id="UP000002866">
    <property type="component" value="Chromosome 1"/>
</dbReference>
<dbReference type="KEGG" id="tbl:TBLA_0A03550"/>
<dbReference type="FunFam" id="3.40.50.1000:FF:000165">
    <property type="entry name" value="HAD superfamily phosphatase"/>
    <property type="match status" value="1"/>
</dbReference>
<gene>
    <name evidence="1" type="primary">TBLA0A03550</name>
    <name evidence="1" type="ORF">TBLA_0A03550</name>
</gene>
<dbReference type="InterPro" id="IPR010021">
    <property type="entry name" value="PGPP1/Gep4"/>
</dbReference>
<evidence type="ECO:0000313" key="2">
    <source>
        <dbReference type="Proteomes" id="UP000002866"/>
    </source>
</evidence>
<dbReference type="OrthoDB" id="198652at2759"/>
<protein>
    <recommendedName>
        <fullName evidence="3">Phosphatidylglycerophosphatase GEP4, mitochondrial</fullName>
    </recommendedName>
</protein>
<dbReference type="InterPro" id="IPR027706">
    <property type="entry name" value="PGP_Pase"/>
</dbReference>
<dbReference type="eggNOG" id="KOG2961">
    <property type="taxonomic scope" value="Eukaryota"/>
</dbReference>
<accession>I2GVK2</accession>
<dbReference type="GO" id="GO:0032049">
    <property type="term" value="P:cardiolipin biosynthetic process"/>
    <property type="evidence" value="ECO:0007669"/>
    <property type="project" value="EnsemblFungi"/>
</dbReference>
<dbReference type="HOGENOM" id="CLU_056221_3_2_1"/>
<dbReference type="NCBIfam" id="TIGR01668">
    <property type="entry name" value="YqeG_hyp_ppase"/>
    <property type="match status" value="1"/>
</dbReference>
<dbReference type="FunCoup" id="I2GVK2">
    <property type="interactions" value="54"/>
</dbReference>
<dbReference type="RefSeq" id="XP_004177673.1">
    <property type="nucleotide sequence ID" value="XM_004177625.1"/>
</dbReference>
<dbReference type="OMA" id="MLMANMM"/>
<dbReference type="GO" id="GO:0005759">
    <property type="term" value="C:mitochondrial matrix"/>
    <property type="evidence" value="ECO:0007669"/>
    <property type="project" value="EnsemblFungi"/>
</dbReference>
<dbReference type="GeneID" id="14493167"/>
<proteinExistence type="predicted"/>
<evidence type="ECO:0000313" key="1">
    <source>
        <dbReference type="EMBL" id="CCH58154.1"/>
    </source>
</evidence>
<sequence>MLSDFNFSSIRYSFKLLLNPRGCIPHLKVSDFNSLPIPLPSHIKGIVLDKDNCFAAPRELSVWPEYEEHFNRLKKYYSPKALLIVSNSAGSTVSDKNFELAKEVEKNTGVTVLRHNTKKPGCHEEVIDYFLKNKIIEHPSEIAVIGDRLLTDIVMARTMNSFGVWIENGVYKSNSIFSKIEYMLYKKFSGK</sequence>
<name>I2GVK2_HENB6</name>
<dbReference type="AlphaFoldDB" id="I2GVK2"/>